<dbReference type="EMBL" id="CP012898">
    <property type="protein sequence ID" value="ALJ03949.1"/>
    <property type="molecule type" value="Genomic_DNA"/>
</dbReference>
<organism evidence="2 3">
    <name type="scientific">Pseudalgibacter alginicilyticus</name>
    <dbReference type="NCBI Taxonomy" id="1736674"/>
    <lineage>
        <taxon>Bacteria</taxon>
        <taxon>Pseudomonadati</taxon>
        <taxon>Bacteroidota</taxon>
        <taxon>Flavobacteriia</taxon>
        <taxon>Flavobacteriales</taxon>
        <taxon>Flavobacteriaceae</taxon>
        <taxon>Pseudalgibacter</taxon>
    </lineage>
</organism>
<dbReference type="KEGG" id="ahz:APS56_01740"/>
<dbReference type="SUPFAM" id="SSF53254">
    <property type="entry name" value="Phosphoglycerate mutase-like"/>
    <property type="match status" value="1"/>
</dbReference>
<sequence length="162" mass="18267">MKRIIIVRHAKSSWKHDVIDHERPLNNRGGEDANLVSKHLKAYNVNPDLILSSDAVRAKTTAEIFISNLNFTKKKVNLIHDLYDFAGHNLLNVIKSTDNSVETLMIFGHNHALTFFANTYGSKTIENVPTSGVVVIEFAIDSWKNLESGHTSFSIFPKDLKH</sequence>
<dbReference type="Pfam" id="PF00300">
    <property type="entry name" value="His_Phos_1"/>
    <property type="match status" value="1"/>
</dbReference>
<reference evidence="2 3" key="1">
    <citation type="submission" date="2015-10" db="EMBL/GenBank/DDBJ databases">
        <authorList>
            <person name="Gilbert D.G."/>
        </authorList>
    </citation>
    <scope>NUCLEOTIDE SEQUENCE [LARGE SCALE GENOMIC DNA]</scope>
    <source>
        <strain evidence="3">HZ-22</strain>
    </source>
</reference>
<dbReference type="CDD" id="cd07040">
    <property type="entry name" value="HP"/>
    <property type="match status" value="1"/>
</dbReference>
<dbReference type="Gene3D" id="3.40.50.1240">
    <property type="entry name" value="Phosphoglycerate mutase-like"/>
    <property type="match status" value="1"/>
</dbReference>
<accession>A0A0P0CD72</accession>
<dbReference type="InterPro" id="IPR013078">
    <property type="entry name" value="His_Pase_superF_clade-1"/>
</dbReference>
<dbReference type="SMART" id="SM00855">
    <property type="entry name" value="PGAM"/>
    <property type="match status" value="1"/>
</dbReference>
<dbReference type="PANTHER" id="PTHR47623:SF1">
    <property type="entry name" value="OS09G0287300 PROTEIN"/>
    <property type="match status" value="1"/>
</dbReference>
<gene>
    <name evidence="2" type="ORF">APS56_01740</name>
</gene>
<name>A0A0P0CD72_9FLAO</name>
<evidence type="ECO:0008006" key="4">
    <source>
        <dbReference type="Google" id="ProtNLM"/>
    </source>
</evidence>
<dbReference type="AlphaFoldDB" id="A0A0P0CD72"/>
<evidence type="ECO:0000313" key="2">
    <source>
        <dbReference type="EMBL" id="ALJ03949.1"/>
    </source>
</evidence>
<proteinExistence type="predicted"/>
<feature type="binding site" evidence="1">
    <location>
        <position position="57"/>
    </location>
    <ligand>
        <name>substrate</name>
    </ligand>
</feature>
<protein>
    <recommendedName>
        <fullName evidence="4">Phosphohistidine phosphatase</fullName>
    </recommendedName>
</protein>
<evidence type="ECO:0000256" key="1">
    <source>
        <dbReference type="PIRSR" id="PIRSR613078-2"/>
    </source>
</evidence>
<dbReference type="Proteomes" id="UP000057981">
    <property type="component" value="Chromosome"/>
</dbReference>
<dbReference type="PANTHER" id="PTHR47623">
    <property type="entry name" value="OS09G0287300 PROTEIN"/>
    <property type="match status" value="1"/>
</dbReference>
<evidence type="ECO:0000313" key="3">
    <source>
        <dbReference type="Proteomes" id="UP000057981"/>
    </source>
</evidence>
<dbReference type="STRING" id="1736674.APS56_01740"/>
<dbReference type="OrthoDB" id="9810154at2"/>
<dbReference type="InterPro" id="IPR029033">
    <property type="entry name" value="His_PPase_superfam"/>
</dbReference>
<keyword evidence="3" id="KW-1185">Reference proteome</keyword>
<dbReference type="RefSeq" id="WP_054724188.1">
    <property type="nucleotide sequence ID" value="NZ_CP012898.1"/>
</dbReference>